<protein>
    <recommendedName>
        <fullName evidence="3">Phosphate-selective porin O and P</fullName>
    </recommendedName>
</protein>
<dbReference type="EMBL" id="CP059693">
    <property type="protein sequence ID" value="WDE11016.1"/>
    <property type="molecule type" value="Genomic_DNA"/>
</dbReference>
<name>A0ABY7VCG6_9GAMM</name>
<evidence type="ECO:0000313" key="1">
    <source>
        <dbReference type="EMBL" id="WDE11016.1"/>
    </source>
</evidence>
<gene>
    <name evidence="1" type="ORF">H3N35_22690</name>
</gene>
<dbReference type="SUPFAM" id="SSF56935">
    <property type="entry name" value="Porins"/>
    <property type="match status" value="1"/>
</dbReference>
<organism evidence="1 2">
    <name type="scientific">Thalassomonas haliotis</name>
    <dbReference type="NCBI Taxonomy" id="485448"/>
    <lineage>
        <taxon>Bacteria</taxon>
        <taxon>Pseudomonadati</taxon>
        <taxon>Pseudomonadota</taxon>
        <taxon>Gammaproteobacteria</taxon>
        <taxon>Alteromonadales</taxon>
        <taxon>Colwelliaceae</taxon>
        <taxon>Thalassomonas</taxon>
    </lineage>
</organism>
<accession>A0ABY7VCG6</accession>
<sequence length="412" mass="47428">MMLTKQAYLTCLKFFWNGILLSCILLPAGFIGTVFATDNFNSRWRLHGFIAQGLIDVDHSNYVNDDGASSARLTEIGINASYQLSRDFRLTGQAVYLNGGNRYHEGARLDYLLLDWSAYSTENTLVNLYFGRFKNNHWLYSNIRDVPQARPSIILPQSVYFDGFRDIAEGGEGLSVKVNYSDDSRGDFDFNFSTGTSDISKAQTQIILSDFASGRIKHDHDVQASLYWRPLYSSWRFGLALLDSDFTYHNGDNDAFLDADIVLQRAFLNALYQGEFWELSTELLQDRFVFDDFYFPGFHQDNKGQGMFLQARYKAGNRLTFLGRYETFYINKDDKNGSKLERASQGAIPAYFGYQNSFTLGVSYDLLANVRLEFEHHWFEGTARLTPVVLPDARANSREHWNLWALQLMYWF</sequence>
<dbReference type="Proteomes" id="UP001215231">
    <property type="component" value="Chromosome"/>
</dbReference>
<evidence type="ECO:0000313" key="2">
    <source>
        <dbReference type="Proteomes" id="UP001215231"/>
    </source>
</evidence>
<reference evidence="1 2" key="1">
    <citation type="journal article" date="2022" name="Mar. Drugs">
        <title>Bioassay-Guided Fractionation Leads to the Detection of Cholic Acid Generated by the Rare Thalassomonas sp.</title>
        <authorList>
            <person name="Pheiffer F."/>
            <person name="Schneider Y.K."/>
            <person name="Hansen E.H."/>
            <person name="Andersen J.H."/>
            <person name="Isaksson J."/>
            <person name="Busche T."/>
            <person name="R C."/>
            <person name="Kalinowski J."/>
            <person name="Zyl L.V."/>
            <person name="Trindade M."/>
        </authorList>
    </citation>
    <scope>NUCLEOTIDE SEQUENCE [LARGE SCALE GENOMIC DNA]</scope>
    <source>
        <strain evidence="1 2">A5K-61T</strain>
    </source>
</reference>
<proteinExistence type="predicted"/>
<keyword evidence="2" id="KW-1185">Reference proteome</keyword>
<evidence type="ECO:0008006" key="3">
    <source>
        <dbReference type="Google" id="ProtNLM"/>
    </source>
</evidence>